<organism evidence="4">
    <name type="scientific">hydrothermal vent metagenome</name>
    <dbReference type="NCBI Taxonomy" id="652676"/>
    <lineage>
        <taxon>unclassified sequences</taxon>
        <taxon>metagenomes</taxon>
        <taxon>ecological metagenomes</taxon>
    </lineage>
</organism>
<evidence type="ECO:0000313" key="4">
    <source>
        <dbReference type="EMBL" id="VAV91329.1"/>
    </source>
</evidence>
<evidence type="ECO:0000256" key="1">
    <source>
        <dbReference type="SAM" id="Coils"/>
    </source>
</evidence>
<sequence>MRWKTGLLLIVIIAIGGGGYFAWQQLKPAGLPPGFASSNGRLEAERTDIATKFAGRIKQVLVNEGDVVKVGQILARMDSADIEAQLLEARAATEEAEQQLDQAVAFLSQRKSELTLAEQEYERSRILGEKGYTTLEKVDQRNAARLAAQATFKSAEAGIKRAKAGIKAAAARVSRLEENLKDYVLTTPVSGRVQYRLAQPGEVVGAGGKIVTILDLSDVYMTIFLPTRDAGKLEIGAQARIVPDAASQYVVPANVSFVASDAQFTPKYVETANEREKLMFKVKLRLPPEVLKKYAKRVKAGITGVGYVRLSPTAKWPENLKVKLPEIQSSTND</sequence>
<dbReference type="Gene3D" id="1.10.287.470">
    <property type="entry name" value="Helix hairpin bin"/>
    <property type="match status" value="1"/>
</dbReference>
<keyword evidence="2" id="KW-0812">Transmembrane</keyword>
<dbReference type="InterPro" id="IPR058647">
    <property type="entry name" value="BSH_CzcB-like"/>
</dbReference>
<dbReference type="AlphaFoldDB" id="A0A3B0RH74"/>
<reference evidence="4" key="1">
    <citation type="submission" date="2018-06" db="EMBL/GenBank/DDBJ databases">
        <authorList>
            <person name="Zhirakovskaya E."/>
        </authorList>
    </citation>
    <scope>NUCLEOTIDE SEQUENCE</scope>
</reference>
<keyword evidence="2" id="KW-0472">Membrane</keyword>
<proteinExistence type="predicted"/>
<dbReference type="GO" id="GO:0005886">
    <property type="term" value="C:plasma membrane"/>
    <property type="evidence" value="ECO:0007669"/>
    <property type="project" value="TreeGrafter"/>
</dbReference>
<feature type="coiled-coil region" evidence="1">
    <location>
        <begin position="159"/>
        <end position="186"/>
    </location>
</feature>
<evidence type="ECO:0000259" key="3">
    <source>
        <dbReference type="Pfam" id="PF25973"/>
    </source>
</evidence>
<dbReference type="Gene3D" id="2.40.50.100">
    <property type="match status" value="1"/>
</dbReference>
<dbReference type="Gene3D" id="2.40.30.170">
    <property type="match status" value="1"/>
</dbReference>
<protein>
    <submittedName>
        <fullName evidence="4">HlyD-like membrane fusion protein YhiI</fullName>
    </submittedName>
</protein>
<keyword evidence="2" id="KW-1133">Transmembrane helix</keyword>
<evidence type="ECO:0000256" key="2">
    <source>
        <dbReference type="SAM" id="Phobius"/>
    </source>
</evidence>
<dbReference type="PANTHER" id="PTHR30438">
    <property type="entry name" value="36 KDA ANTIGEN-RELATED"/>
    <property type="match status" value="1"/>
</dbReference>
<feature type="domain" description="CzcB-like barrel-sandwich hybrid" evidence="3">
    <location>
        <begin position="48"/>
        <end position="215"/>
    </location>
</feature>
<accession>A0A3B0RH74</accession>
<dbReference type="SUPFAM" id="SSF111369">
    <property type="entry name" value="HlyD-like secretion proteins"/>
    <property type="match status" value="1"/>
</dbReference>
<keyword evidence="1" id="KW-0175">Coiled coil</keyword>
<name>A0A3B0RH74_9ZZZZ</name>
<gene>
    <name evidence="4" type="ORF">MNBD_ALPHA08-2339</name>
</gene>
<feature type="transmembrane region" description="Helical" evidence="2">
    <location>
        <begin position="7"/>
        <end position="23"/>
    </location>
</feature>
<dbReference type="PANTHER" id="PTHR30438:SF2">
    <property type="entry name" value="MEMBRANE PROTEIN"/>
    <property type="match status" value="1"/>
</dbReference>
<dbReference type="EMBL" id="UOEC01000089">
    <property type="protein sequence ID" value="VAV91329.1"/>
    <property type="molecule type" value="Genomic_DNA"/>
</dbReference>
<dbReference type="Pfam" id="PF25973">
    <property type="entry name" value="BSH_CzcB"/>
    <property type="match status" value="1"/>
</dbReference>